<protein>
    <submittedName>
        <fullName evidence="7">Aminotransferase</fullName>
    </submittedName>
</protein>
<dbReference type="AlphaFoldDB" id="A0A239N342"/>
<comment type="similarity">
    <text evidence="2">Belongs to the class-I pyridoxal-phosphate-dependent aminotransferase family.</text>
</comment>
<dbReference type="GO" id="GO:0006520">
    <property type="term" value="P:amino acid metabolic process"/>
    <property type="evidence" value="ECO:0007669"/>
    <property type="project" value="InterPro"/>
</dbReference>
<gene>
    <name evidence="7" type="ORF">SAMN05421642_12831</name>
</gene>
<dbReference type="PANTHER" id="PTHR46383">
    <property type="entry name" value="ASPARTATE AMINOTRANSFERASE"/>
    <property type="match status" value="1"/>
</dbReference>
<dbReference type="Pfam" id="PF00155">
    <property type="entry name" value="Aminotran_1_2"/>
    <property type="match status" value="1"/>
</dbReference>
<comment type="cofactor">
    <cofactor evidence="1">
        <name>pyridoxal 5'-phosphate</name>
        <dbReference type="ChEBI" id="CHEBI:597326"/>
    </cofactor>
</comment>
<dbReference type="InterPro" id="IPR004839">
    <property type="entry name" value="Aminotransferase_I/II_large"/>
</dbReference>
<dbReference type="EMBL" id="FZOW01000028">
    <property type="protein sequence ID" value="SNT49376.1"/>
    <property type="molecule type" value="Genomic_DNA"/>
</dbReference>
<dbReference type="SUPFAM" id="SSF53383">
    <property type="entry name" value="PLP-dependent transferases"/>
    <property type="match status" value="1"/>
</dbReference>
<dbReference type="InterPro" id="IPR050596">
    <property type="entry name" value="AspAT/PAT-like"/>
</dbReference>
<name>A0A239N342_9NOCA</name>
<dbReference type="InterPro" id="IPR015424">
    <property type="entry name" value="PyrdxlP-dep_Trfase"/>
</dbReference>
<dbReference type="PANTHER" id="PTHR46383:SF1">
    <property type="entry name" value="ASPARTATE AMINOTRANSFERASE"/>
    <property type="match status" value="1"/>
</dbReference>
<dbReference type="OrthoDB" id="9763453at2"/>
<keyword evidence="8" id="KW-1185">Reference proteome</keyword>
<dbReference type="InterPro" id="IPR015421">
    <property type="entry name" value="PyrdxlP-dep_Trfase_major"/>
</dbReference>
<evidence type="ECO:0000256" key="5">
    <source>
        <dbReference type="ARBA" id="ARBA00022898"/>
    </source>
</evidence>
<evidence type="ECO:0000259" key="6">
    <source>
        <dbReference type="Pfam" id="PF00155"/>
    </source>
</evidence>
<dbReference type="GO" id="GO:0008483">
    <property type="term" value="F:transaminase activity"/>
    <property type="evidence" value="ECO:0007669"/>
    <property type="project" value="UniProtKB-KW"/>
</dbReference>
<keyword evidence="4 7" id="KW-0808">Transferase</keyword>
<feature type="domain" description="Aminotransferase class I/classII large" evidence="6">
    <location>
        <begin position="54"/>
        <end position="360"/>
    </location>
</feature>
<dbReference type="Proteomes" id="UP000198327">
    <property type="component" value="Unassembled WGS sequence"/>
</dbReference>
<keyword evidence="5" id="KW-0663">Pyridoxal phosphate</keyword>
<dbReference type="InterPro" id="IPR015422">
    <property type="entry name" value="PyrdxlP-dep_Trfase_small"/>
</dbReference>
<proteinExistence type="inferred from homology"/>
<dbReference type="Gene3D" id="3.90.1150.10">
    <property type="entry name" value="Aspartate Aminotransferase, domain 1"/>
    <property type="match status" value="1"/>
</dbReference>
<evidence type="ECO:0000256" key="4">
    <source>
        <dbReference type="ARBA" id="ARBA00022679"/>
    </source>
</evidence>
<organism evidence="7 8">
    <name type="scientific">Rhodococcoides kyotonense</name>
    <dbReference type="NCBI Taxonomy" id="398843"/>
    <lineage>
        <taxon>Bacteria</taxon>
        <taxon>Bacillati</taxon>
        <taxon>Actinomycetota</taxon>
        <taxon>Actinomycetes</taxon>
        <taxon>Mycobacteriales</taxon>
        <taxon>Nocardiaceae</taxon>
        <taxon>Rhodococcoides</taxon>
    </lineage>
</organism>
<keyword evidence="3 7" id="KW-0032">Aminotransferase</keyword>
<reference evidence="8" key="1">
    <citation type="submission" date="2017-06" db="EMBL/GenBank/DDBJ databases">
        <authorList>
            <person name="Varghese N."/>
            <person name="Submissions S."/>
        </authorList>
    </citation>
    <scope>NUCLEOTIDE SEQUENCE [LARGE SCALE GENOMIC DNA]</scope>
    <source>
        <strain evidence="8">JCM 23211</strain>
    </source>
</reference>
<dbReference type="Gene3D" id="3.40.640.10">
    <property type="entry name" value="Type I PLP-dependent aspartate aminotransferase-like (Major domain)"/>
    <property type="match status" value="1"/>
</dbReference>
<dbReference type="GO" id="GO:0030170">
    <property type="term" value="F:pyridoxal phosphate binding"/>
    <property type="evidence" value="ECO:0007669"/>
    <property type="project" value="InterPro"/>
</dbReference>
<dbReference type="CDD" id="cd00609">
    <property type="entry name" value="AAT_like"/>
    <property type="match status" value="1"/>
</dbReference>
<evidence type="ECO:0000313" key="7">
    <source>
        <dbReference type="EMBL" id="SNT49376.1"/>
    </source>
</evidence>
<evidence type="ECO:0000256" key="2">
    <source>
        <dbReference type="ARBA" id="ARBA00007441"/>
    </source>
</evidence>
<evidence type="ECO:0000256" key="1">
    <source>
        <dbReference type="ARBA" id="ARBA00001933"/>
    </source>
</evidence>
<accession>A0A239N342</accession>
<evidence type="ECO:0000313" key="8">
    <source>
        <dbReference type="Proteomes" id="UP000198327"/>
    </source>
</evidence>
<sequence length="381" mass="40735">MASRLPALAFNEHVASSVALGNCAIPVRGVPVLPMPAHVVAAAAEAAGQVFPRRTRGALDLRQAIADHLNSSFAMTVNAETELLVTHGAQHGMSIALRALMEAGDEVIVPAPTYFFDGVIRMAGAIPRYVRSSAQLRWSLDLEQIAASITERTTAIVLCNPNNPTGNVPTAQELREVLALAEKHGLWVFTDESYERYVHDGPGYIPLQSISGGRDRVVTITSLSKNYAFSSWRIGYVHSSPSTVDRIHAALEWDVINIGDVPQAAATAALTGPQHWLDVEFDTMKTRRDVLYGALARADIPIVLPQAGIFVFADLSATGRSGEDLQDFLLAAGVVALSGGGFFGPDTHVRLLYGAQESEVQAMGDRVAETVCTARTSGSHA</sequence>
<dbReference type="RefSeq" id="WP_089252351.1">
    <property type="nucleotide sequence ID" value="NZ_FZOW01000028.1"/>
</dbReference>
<evidence type="ECO:0000256" key="3">
    <source>
        <dbReference type="ARBA" id="ARBA00022576"/>
    </source>
</evidence>